<comment type="caution">
    <text evidence="11">Lacks conserved residue(s) required for the propagation of feature annotation.</text>
</comment>
<evidence type="ECO:0000256" key="2">
    <source>
        <dbReference type="ARBA" id="ARBA00022448"/>
    </source>
</evidence>
<dbReference type="InterPro" id="IPR037117">
    <property type="entry name" value="Dihydroorotate_DH_ele_sf"/>
</dbReference>
<comment type="caution">
    <text evidence="15">The sequence shown here is derived from an EMBL/GenBank/DDBJ whole genome shotgun (WGS) entry which is preliminary data.</text>
</comment>
<comment type="similarity">
    <text evidence="1 11">Belongs to the PyrK family.</text>
</comment>
<dbReference type="Gene3D" id="3.40.50.80">
    <property type="entry name" value="Nucleotide-binding domain of ferredoxin-NADP reductase (FNR) module"/>
    <property type="match status" value="1"/>
</dbReference>
<dbReference type="PANTHER" id="PTHR43513:SF3">
    <property type="entry name" value="DIHYDROOROTATE DEHYDROGENASE B (NAD(+)), ELECTRON TRANSFER SUBUNIT-RELATED"/>
    <property type="match status" value="1"/>
</dbReference>
<dbReference type="Proteomes" id="UP000237502">
    <property type="component" value="Unassembled WGS sequence"/>
</dbReference>
<dbReference type="UniPathway" id="UPA00070">
    <property type="reaction ID" value="UER00945"/>
</dbReference>
<comment type="cofactor">
    <cofactor evidence="11">
        <name>[2Fe-2S] cluster</name>
        <dbReference type="ChEBI" id="CHEBI:190135"/>
    </cofactor>
    <text evidence="11">Binds 1 [2Fe-2S] cluster per subunit.</text>
</comment>
<evidence type="ECO:0000256" key="13">
    <source>
        <dbReference type="PIRSR" id="PIRSR006816-2"/>
    </source>
</evidence>
<keyword evidence="9 11" id="KW-0408">Iron</keyword>
<evidence type="ECO:0000313" key="15">
    <source>
        <dbReference type="EMBL" id="POZ88972.1"/>
    </source>
</evidence>
<dbReference type="InterPro" id="IPR023455">
    <property type="entry name" value="Dihydroorotate_DHASE_ETsu"/>
</dbReference>
<comment type="pathway">
    <text evidence="11">Pyrimidine metabolism; UMP biosynthesis via de novo pathway; orotate from (S)-dihydroorotate (NAD(+) route): step 1/1.</text>
</comment>
<keyword evidence="7 11" id="KW-0665">Pyrimidine biosynthesis</keyword>
<evidence type="ECO:0000256" key="11">
    <source>
        <dbReference type="HAMAP-Rule" id="MF_01211"/>
    </source>
</evidence>
<proteinExistence type="inferred from homology"/>
<comment type="subunit">
    <text evidence="11">Heterotetramer of 2 PyrK and 2 PyrD type B subunits.</text>
</comment>
<dbReference type="InterPro" id="IPR017938">
    <property type="entry name" value="Riboflavin_synthase-like_b-brl"/>
</dbReference>
<dbReference type="HAMAP" id="MF_01211">
    <property type="entry name" value="DHODB_Fe_S_bind"/>
    <property type="match status" value="1"/>
</dbReference>
<dbReference type="InterPro" id="IPR017927">
    <property type="entry name" value="FAD-bd_FR_type"/>
</dbReference>
<feature type="domain" description="FAD-binding FR-type" evidence="14">
    <location>
        <begin position="6"/>
        <end position="103"/>
    </location>
</feature>
<dbReference type="AlphaFoldDB" id="A0A855MLW0"/>
<comment type="cofactor">
    <cofactor evidence="13">
        <name>[2Fe-2S] cluster</name>
        <dbReference type="ChEBI" id="CHEBI:190135"/>
    </cofactor>
    <text evidence="13">Binds 1 [2Fe-2S] cluster per subunit.</text>
</comment>
<dbReference type="GO" id="GO:0050660">
    <property type="term" value="F:flavin adenine dinucleotide binding"/>
    <property type="evidence" value="ECO:0007669"/>
    <property type="project" value="InterPro"/>
</dbReference>
<keyword evidence="6 11" id="KW-0274">FAD</keyword>
<dbReference type="PIRSF" id="PIRSF006816">
    <property type="entry name" value="Cyc3_hyd_g"/>
    <property type="match status" value="1"/>
</dbReference>
<keyword evidence="8 11" id="KW-0249">Electron transport</keyword>
<organism evidence="15 16">
    <name type="scientific">Petrotoga sibirica DSM 13575</name>
    <dbReference type="NCBI Taxonomy" id="1122956"/>
    <lineage>
        <taxon>Bacteria</taxon>
        <taxon>Thermotogati</taxon>
        <taxon>Thermotogota</taxon>
        <taxon>Thermotogae</taxon>
        <taxon>Petrotogales</taxon>
        <taxon>Petrotogaceae</taxon>
        <taxon>Petrotoga</taxon>
    </lineage>
</organism>
<dbReference type="GO" id="GO:0009055">
    <property type="term" value="F:electron transfer activity"/>
    <property type="evidence" value="ECO:0007669"/>
    <property type="project" value="UniProtKB-UniRule"/>
</dbReference>
<keyword evidence="4 11" id="KW-0001">2Fe-2S</keyword>
<keyword evidence="2 11" id="KW-0813">Transport</keyword>
<dbReference type="EMBL" id="JAHC01000014">
    <property type="protein sequence ID" value="POZ88972.1"/>
    <property type="molecule type" value="Genomic_DNA"/>
</dbReference>
<evidence type="ECO:0000256" key="5">
    <source>
        <dbReference type="ARBA" id="ARBA00022723"/>
    </source>
</evidence>
<dbReference type="Gene3D" id="2.40.30.10">
    <property type="entry name" value="Translation factors"/>
    <property type="match status" value="1"/>
</dbReference>
<dbReference type="PROSITE" id="PS51384">
    <property type="entry name" value="FAD_FR"/>
    <property type="match status" value="1"/>
</dbReference>
<evidence type="ECO:0000256" key="8">
    <source>
        <dbReference type="ARBA" id="ARBA00022982"/>
    </source>
</evidence>
<keyword evidence="5 11" id="KW-0479">Metal-binding</keyword>
<dbReference type="GO" id="GO:0044205">
    <property type="term" value="P:'de novo' UMP biosynthetic process"/>
    <property type="evidence" value="ECO:0007669"/>
    <property type="project" value="UniProtKB-UniRule"/>
</dbReference>
<evidence type="ECO:0000256" key="7">
    <source>
        <dbReference type="ARBA" id="ARBA00022975"/>
    </source>
</evidence>
<feature type="binding site" evidence="11 13">
    <location>
        <position position="219"/>
    </location>
    <ligand>
        <name>[2Fe-2S] cluster</name>
        <dbReference type="ChEBI" id="CHEBI:190135"/>
    </ligand>
</feature>
<gene>
    <name evidence="11" type="primary">pyrK</name>
    <name evidence="15" type="ORF">AA80_03085</name>
</gene>
<comment type="cofactor">
    <cofactor evidence="11 12">
        <name>FAD</name>
        <dbReference type="ChEBI" id="CHEBI:57692"/>
    </cofactor>
    <text evidence="11 12">Binds 1 FAD per subunit.</text>
</comment>
<keyword evidence="10 11" id="KW-0411">Iron-sulfur</keyword>
<reference evidence="15 16" key="1">
    <citation type="submission" date="2014-01" db="EMBL/GenBank/DDBJ databases">
        <title>Comparative genomics of Petrotoga.</title>
        <authorList>
            <person name="Chow K."/>
            <person name="Charchuk R."/>
            <person name="Nesbo C.L."/>
        </authorList>
    </citation>
    <scope>NUCLEOTIDE SEQUENCE [LARGE SCALE GENOMIC DNA]</scope>
    <source>
        <strain evidence="15 16">DSM 13575</strain>
    </source>
</reference>
<feature type="binding site" evidence="11 12">
    <location>
        <begin position="78"/>
        <end position="79"/>
    </location>
    <ligand>
        <name>FAD</name>
        <dbReference type="ChEBI" id="CHEBI:57692"/>
    </ligand>
</feature>
<feature type="binding site" evidence="11 13">
    <location>
        <position position="234"/>
    </location>
    <ligand>
        <name>[2Fe-2S] cluster</name>
        <dbReference type="ChEBI" id="CHEBI:190135"/>
    </ligand>
</feature>
<feature type="binding site" evidence="11 13">
    <location>
        <position position="222"/>
    </location>
    <ligand>
        <name>[2Fe-2S] cluster</name>
        <dbReference type="ChEBI" id="CHEBI:190135"/>
    </ligand>
</feature>
<evidence type="ECO:0000256" key="1">
    <source>
        <dbReference type="ARBA" id="ARBA00006422"/>
    </source>
</evidence>
<dbReference type="NCBIfam" id="NF000798">
    <property type="entry name" value="PRK00054.1-3"/>
    <property type="match status" value="1"/>
</dbReference>
<accession>A0A855MLW0</accession>
<dbReference type="Pfam" id="PF10418">
    <property type="entry name" value="DHODB_Fe-S_bind"/>
    <property type="match status" value="1"/>
</dbReference>
<dbReference type="SUPFAM" id="SSF52343">
    <property type="entry name" value="Ferredoxin reductase-like, C-terminal NADP-linked domain"/>
    <property type="match status" value="1"/>
</dbReference>
<feature type="binding site" evidence="11 13">
    <location>
        <position position="214"/>
    </location>
    <ligand>
        <name>[2Fe-2S] cluster</name>
        <dbReference type="ChEBI" id="CHEBI:190135"/>
    </ligand>
</feature>
<dbReference type="CDD" id="cd06218">
    <property type="entry name" value="DHOD_e_trans"/>
    <property type="match status" value="1"/>
</dbReference>
<evidence type="ECO:0000256" key="4">
    <source>
        <dbReference type="ARBA" id="ARBA00022714"/>
    </source>
</evidence>
<dbReference type="InterPro" id="IPR012165">
    <property type="entry name" value="Cyt_c3_hydrogenase_gsu"/>
</dbReference>
<evidence type="ECO:0000259" key="14">
    <source>
        <dbReference type="PROSITE" id="PS51384"/>
    </source>
</evidence>
<dbReference type="Gene3D" id="2.10.240.10">
    <property type="entry name" value="Dihydroorotate dehydrogenase, electron transfer subunit"/>
    <property type="match status" value="1"/>
</dbReference>
<feature type="binding site" evidence="11 12">
    <location>
        <begin position="56"/>
        <end position="59"/>
    </location>
    <ligand>
        <name>FAD</name>
        <dbReference type="ChEBI" id="CHEBI:57692"/>
    </ligand>
</feature>
<evidence type="ECO:0000256" key="12">
    <source>
        <dbReference type="PIRSR" id="PIRSR006816-1"/>
    </source>
</evidence>
<protein>
    <recommendedName>
        <fullName evidence="11">Dihydroorotate dehydrogenase B (NAD(+)), electron transfer subunit</fullName>
    </recommendedName>
    <alternativeName>
        <fullName evidence="11">Dihydroorotate oxidase B, electron transfer subunit</fullName>
    </alternativeName>
</protein>
<dbReference type="GO" id="GO:0051537">
    <property type="term" value="F:2 iron, 2 sulfur cluster binding"/>
    <property type="evidence" value="ECO:0007669"/>
    <property type="project" value="UniProtKB-KW"/>
</dbReference>
<evidence type="ECO:0000256" key="9">
    <source>
        <dbReference type="ARBA" id="ARBA00023004"/>
    </source>
</evidence>
<evidence type="ECO:0000313" key="16">
    <source>
        <dbReference type="Proteomes" id="UP000237502"/>
    </source>
</evidence>
<dbReference type="InterPro" id="IPR019480">
    <property type="entry name" value="Dihydroorotate_DH_Fe-S-bd"/>
</dbReference>
<dbReference type="InterPro" id="IPR039261">
    <property type="entry name" value="FNR_nucleotide-bd"/>
</dbReference>
<keyword evidence="3 11" id="KW-0285">Flavoprotein</keyword>
<name>A0A855MLW0_9BACT</name>
<dbReference type="PANTHER" id="PTHR43513">
    <property type="entry name" value="DIHYDROOROTATE DEHYDROGENASE B (NAD(+)), ELECTRON TRANSFER SUBUNIT"/>
    <property type="match status" value="1"/>
</dbReference>
<sequence length="249" mass="27800">MYKVKVGYREVDIFSNTEIAKDIFELKVQIESNDSMGDPGQFYMLRSWDLDPLLSRPFSICNVEESVLTFLYKVVGRGTNYLSKLKPKDKLKVLGPLGNGFNLNVSGKVALISGGIGIAPMIYLAKKLNTGIDFYAGFTNEVYYMDYVRKYVAKIYITTEDGSTGQKGFITDIFRPEKYDVVFTCGPSPMMKKVVENCENKSSVFVSMESVMACGMGVCLGCSIKTKSGMKRVCKEGPVFKGEEVFFDD</sequence>
<evidence type="ECO:0000256" key="3">
    <source>
        <dbReference type="ARBA" id="ARBA00022630"/>
    </source>
</evidence>
<dbReference type="InterPro" id="IPR050353">
    <property type="entry name" value="PyrK_electron_transfer"/>
</dbReference>
<comment type="function">
    <text evidence="11">Responsible for channeling the electrons from the oxidation of dihydroorotate from the FMN redox center in the PyrD type B subunit to the ultimate electron acceptor NAD(+).</text>
</comment>
<dbReference type="GO" id="GO:0046872">
    <property type="term" value="F:metal ion binding"/>
    <property type="evidence" value="ECO:0007669"/>
    <property type="project" value="UniProtKB-KW"/>
</dbReference>
<evidence type="ECO:0000256" key="6">
    <source>
        <dbReference type="ARBA" id="ARBA00022827"/>
    </source>
</evidence>
<evidence type="ECO:0000256" key="10">
    <source>
        <dbReference type="ARBA" id="ARBA00023014"/>
    </source>
</evidence>
<dbReference type="SUPFAM" id="SSF63380">
    <property type="entry name" value="Riboflavin synthase domain-like"/>
    <property type="match status" value="1"/>
</dbReference>
<dbReference type="GO" id="GO:0016491">
    <property type="term" value="F:oxidoreductase activity"/>
    <property type="evidence" value="ECO:0007669"/>
    <property type="project" value="InterPro"/>
</dbReference>